<feature type="transmembrane region" description="Helical" evidence="1">
    <location>
        <begin position="113"/>
        <end position="139"/>
    </location>
</feature>
<evidence type="ECO:0000256" key="1">
    <source>
        <dbReference type="SAM" id="Phobius"/>
    </source>
</evidence>
<proteinExistence type="predicted"/>
<feature type="transmembrane region" description="Helical" evidence="1">
    <location>
        <begin position="241"/>
        <end position="260"/>
    </location>
</feature>
<feature type="transmembrane region" description="Helical" evidence="1">
    <location>
        <begin position="191"/>
        <end position="208"/>
    </location>
</feature>
<evidence type="ECO:0000313" key="3">
    <source>
        <dbReference type="Proteomes" id="UP000198415"/>
    </source>
</evidence>
<gene>
    <name evidence="2" type="ORF">SAMN06264365_12480</name>
</gene>
<dbReference type="RefSeq" id="WP_089298102.1">
    <property type="nucleotide sequence ID" value="NZ_BOMU01000101.1"/>
</dbReference>
<keyword evidence="1" id="KW-1133">Transmembrane helix</keyword>
<keyword evidence="1" id="KW-0472">Membrane</keyword>
<dbReference type="Pfam" id="PF12679">
    <property type="entry name" value="ABC2_membrane_2"/>
    <property type="match status" value="1"/>
</dbReference>
<dbReference type="GO" id="GO:0140359">
    <property type="term" value="F:ABC-type transporter activity"/>
    <property type="evidence" value="ECO:0007669"/>
    <property type="project" value="InterPro"/>
</dbReference>
<dbReference type="PANTHER" id="PTHR37305:SF1">
    <property type="entry name" value="MEMBRANE PROTEIN"/>
    <property type="match status" value="1"/>
</dbReference>
<dbReference type="PANTHER" id="PTHR37305">
    <property type="entry name" value="INTEGRAL MEMBRANE PROTEIN-RELATED"/>
    <property type="match status" value="1"/>
</dbReference>
<feature type="transmembrane region" description="Helical" evidence="1">
    <location>
        <begin position="72"/>
        <end position="92"/>
    </location>
</feature>
<dbReference type="Proteomes" id="UP000198415">
    <property type="component" value="Unassembled WGS sequence"/>
</dbReference>
<dbReference type="EMBL" id="FZNR01000024">
    <property type="protein sequence ID" value="SNS80213.1"/>
    <property type="molecule type" value="Genomic_DNA"/>
</dbReference>
<name>A0A239HHA9_9ACTN</name>
<keyword evidence="1" id="KW-0812">Transmembrane</keyword>
<sequence length="267" mass="27511">MTGNALPTRTGDQRVTRLRVIRSEWTKLRSLLSTIWCLAATVALLVGVGVAYASLRVARPPADPSAFDATAVSLAGVQLAQFAIGVLGVLFITGEYATGTIRVSLAAVPDRAVLLWGKAVTFGVAIAGLAVPAVVVTFYAGQAILSAEHLDTGIGAPGVLRAVLGSALFLIAVGLLGLGLGALLRNSAGGISALFGLLFAPQLVLGLLPESMSDAAYRYLPTPAGAAITAVHSDPVTLGPWTGFGLFCLYTAIVLGLAAWRLRHRDV</sequence>
<keyword evidence="3" id="KW-1185">Reference proteome</keyword>
<organism evidence="2 3">
    <name type="scientific">Actinoplanes regularis</name>
    <dbReference type="NCBI Taxonomy" id="52697"/>
    <lineage>
        <taxon>Bacteria</taxon>
        <taxon>Bacillati</taxon>
        <taxon>Actinomycetota</taxon>
        <taxon>Actinomycetes</taxon>
        <taxon>Micromonosporales</taxon>
        <taxon>Micromonosporaceae</taxon>
        <taxon>Actinoplanes</taxon>
    </lineage>
</organism>
<dbReference type="GO" id="GO:0005886">
    <property type="term" value="C:plasma membrane"/>
    <property type="evidence" value="ECO:0007669"/>
    <property type="project" value="UniProtKB-SubCell"/>
</dbReference>
<protein>
    <submittedName>
        <fullName evidence="2">ABC-2 family transporter protein</fullName>
    </submittedName>
</protein>
<feature type="transmembrane region" description="Helical" evidence="1">
    <location>
        <begin position="31"/>
        <end position="52"/>
    </location>
</feature>
<reference evidence="2 3" key="1">
    <citation type="submission" date="2017-06" db="EMBL/GenBank/DDBJ databases">
        <authorList>
            <person name="Kim H.J."/>
            <person name="Triplett B.A."/>
        </authorList>
    </citation>
    <scope>NUCLEOTIDE SEQUENCE [LARGE SCALE GENOMIC DNA]</scope>
    <source>
        <strain evidence="2 3">DSM 43151</strain>
    </source>
</reference>
<accession>A0A239HHA9</accession>
<dbReference type="AlphaFoldDB" id="A0A239HHA9"/>
<dbReference type="OrthoDB" id="3297477at2"/>
<feature type="transmembrane region" description="Helical" evidence="1">
    <location>
        <begin position="159"/>
        <end position="184"/>
    </location>
</feature>
<evidence type="ECO:0000313" key="2">
    <source>
        <dbReference type="EMBL" id="SNS80213.1"/>
    </source>
</evidence>